<name>A0A9P6IAU2_9PEZI</name>
<dbReference type="AlphaFoldDB" id="A0A9P6IAU2"/>
<feature type="compositionally biased region" description="Low complexity" evidence="1">
    <location>
        <begin position="363"/>
        <end position="374"/>
    </location>
</feature>
<reference evidence="2" key="2">
    <citation type="submission" date="2020-11" db="EMBL/GenBank/DDBJ databases">
        <title>Whole genome sequencing of Colletotrichum sp.</title>
        <authorList>
            <person name="Li H."/>
        </authorList>
    </citation>
    <scope>NUCLEOTIDE SEQUENCE</scope>
    <source>
        <strain evidence="2">CkLH20</strain>
    </source>
</reference>
<feature type="compositionally biased region" description="Basic and acidic residues" evidence="1">
    <location>
        <begin position="265"/>
        <end position="276"/>
    </location>
</feature>
<feature type="region of interest" description="Disordered" evidence="1">
    <location>
        <begin position="81"/>
        <end position="310"/>
    </location>
</feature>
<feature type="compositionally biased region" description="Polar residues" evidence="1">
    <location>
        <begin position="192"/>
        <end position="205"/>
    </location>
</feature>
<dbReference type="OrthoDB" id="4848429at2759"/>
<comment type="caution">
    <text evidence="2">The sequence shown here is derived from an EMBL/GenBank/DDBJ whole genome shotgun (WGS) entry which is preliminary data.</text>
</comment>
<proteinExistence type="predicted"/>
<dbReference type="GeneID" id="62160197"/>
<organism evidence="2 3">
    <name type="scientific">Colletotrichum karsti</name>
    <dbReference type="NCBI Taxonomy" id="1095194"/>
    <lineage>
        <taxon>Eukaryota</taxon>
        <taxon>Fungi</taxon>
        <taxon>Dikarya</taxon>
        <taxon>Ascomycota</taxon>
        <taxon>Pezizomycotina</taxon>
        <taxon>Sordariomycetes</taxon>
        <taxon>Hypocreomycetidae</taxon>
        <taxon>Glomerellales</taxon>
        <taxon>Glomerellaceae</taxon>
        <taxon>Colletotrichum</taxon>
        <taxon>Colletotrichum boninense species complex</taxon>
    </lineage>
</organism>
<feature type="region of interest" description="Disordered" evidence="1">
    <location>
        <begin position="353"/>
        <end position="376"/>
    </location>
</feature>
<feature type="compositionally biased region" description="Polar residues" evidence="1">
    <location>
        <begin position="167"/>
        <end position="180"/>
    </location>
</feature>
<dbReference type="RefSeq" id="XP_038747827.1">
    <property type="nucleotide sequence ID" value="XM_038887123.1"/>
</dbReference>
<feature type="compositionally biased region" description="Basic and acidic residues" evidence="1">
    <location>
        <begin position="43"/>
        <end position="54"/>
    </location>
</feature>
<dbReference type="Proteomes" id="UP000781932">
    <property type="component" value="Unassembled WGS sequence"/>
</dbReference>
<feature type="compositionally biased region" description="Low complexity" evidence="1">
    <location>
        <begin position="154"/>
        <end position="166"/>
    </location>
</feature>
<reference evidence="2" key="1">
    <citation type="submission" date="2020-03" db="EMBL/GenBank/DDBJ databases">
        <authorList>
            <person name="He L."/>
        </authorList>
    </citation>
    <scope>NUCLEOTIDE SEQUENCE</scope>
    <source>
        <strain evidence="2">CkLH20</strain>
    </source>
</reference>
<gene>
    <name evidence="2" type="ORF">CkaCkLH20_04404</name>
</gene>
<feature type="region of interest" description="Disordered" evidence="1">
    <location>
        <begin position="37"/>
        <end position="56"/>
    </location>
</feature>
<feature type="compositionally biased region" description="Polar residues" evidence="1">
    <location>
        <begin position="251"/>
        <end position="264"/>
    </location>
</feature>
<evidence type="ECO:0000313" key="3">
    <source>
        <dbReference type="Proteomes" id="UP000781932"/>
    </source>
</evidence>
<dbReference type="EMBL" id="JAATWM020000011">
    <property type="protein sequence ID" value="KAF9878366.1"/>
    <property type="molecule type" value="Genomic_DNA"/>
</dbReference>
<sequence length="455" mass="49445">MSSKRNSGDWAAPRRLPSVREKLSGFVRRGRGLAKKTTLSMLGERERPSLDESQKAFPRVQVQDFGTSCLDIDLQSLEAFRIAPEKKGQEAEDEKPPQSKSSTTPIADMFAKRTTTIEPVTVNPSLNKSSPSLLAASETKPTGVPSEKRRPGHAPSLAAPSSNSASIVTIVNSSHAQPHSSRPWPPPAAAPTGTQSTISSNQSKTQFREPRRAVFASSRPAPAATPESTARPRQNAAVVAEQNRAEKRHSTPTSLPSSNPATNKEPTEPVTSDRRRSWQPSPCPSLPPSASAPYRNGGIPSRRASSRLPADRLGWIKELEEGRKNRPTINSDLPVLKTMQGGVADKLARFESKQMQTQLAPMTRSNSTRSRTSSVADTTFSSYGMATARSSLDSHRTSSVFSHYDDSFREKMELIAGGPNREGTEEKPSLTKVTASFVSVERRAKQACVDKPQEV</sequence>
<protein>
    <submittedName>
        <fullName evidence="2">Uncharacterized protein</fullName>
    </submittedName>
</protein>
<accession>A0A9P6IAU2</accession>
<keyword evidence="3" id="KW-1185">Reference proteome</keyword>
<evidence type="ECO:0000256" key="1">
    <source>
        <dbReference type="SAM" id="MobiDB-lite"/>
    </source>
</evidence>
<feature type="compositionally biased region" description="Basic and acidic residues" evidence="1">
    <location>
        <begin position="83"/>
        <end position="97"/>
    </location>
</feature>
<evidence type="ECO:0000313" key="2">
    <source>
        <dbReference type="EMBL" id="KAF9878366.1"/>
    </source>
</evidence>
<feature type="compositionally biased region" description="Low complexity" evidence="1">
    <location>
        <begin position="123"/>
        <end position="137"/>
    </location>
</feature>